<evidence type="ECO:0000313" key="2">
    <source>
        <dbReference type="EMBL" id="KAG5171057.1"/>
    </source>
</evidence>
<accession>A0A8H7Y253</accession>
<feature type="region of interest" description="Disordered" evidence="1">
    <location>
        <begin position="225"/>
        <end position="255"/>
    </location>
</feature>
<organism evidence="2">
    <name type="scientific">Psilocybe cubensis</name>
    <name type="common">Psychedelic mushroom</name>
    <name type="synonym">Stropharia cubensis</name>
    <dbReference type="NCBI Taxonomy" id="181762"/>
    <lineage>
        <taxon>Eukaryota</taxon>
        <taxon>Fungi</taxon>
        <taxon>Dikarya</taxon>
        <taxon>Basidiomycota</taxon>
        <taxon>Agaricomycotina</taxon>
        <taxon>Agaricomycetes</taxon>
        <taxon>Agaricomycetidae</taxon>
        <taxon>Agaricales</taxon>
        <taxon>Agaricineae</taxon>
        <taxon>Strophariaceae</taxon>
        <taxon>Psilocybe</taxon>
    </lineage>
</organism>
<gene>
    <name evidence="2" type="ORF">JR316_003134</name>
</gene>
<name>A0A8H7Y253_PSICU</name>
<sequence length="255" mass="29348">MKDGKSYGRFFRAAQFVASYTKHKKLTLDKAGDSDNLEIVTPARQAFKSLTTDLKKWEDSDYTGVRAAGLLRAITSKARKRAGKTNIALDLNTSDDLAKRVRSKVTKAARMHTRKIVPTTIATDLQLKGIKLAKATQSTLYKHIRNEKNSKYTGRRRTVKVLSSITEYMERIWKLKVSPKDIWKATRHKDLSRTTRYFLWMTMHDAYSMIGENWTRTSYNEELREGGVQEMQTRRKPCTTYSLIAPHPDKTQHGN</sequence>
<dbReference type="OrthoDB" id="2976650at2759"/>
<proteinExistence type="predicted"/>
<dbReference type="AlphaFoldDB" id="A0A8H7Y253"/>
<reference evidence="2" key="1">
    <citation type="submission" date="2021-02" db="EMBL/GenBank/DDBJ databases">
        <title>Psilocybe cubensis genome.</title>
        <authorList>
            <person name="Mckernan K.J."/>
            <person name="Crawford S."/>
            <person name="Trippe A."/>
            <person name="Kane L.T."/>
            <person name="Mclaughlin S."/>
        </authorList>
    </citation>
    <scope>NUCLEOTIDE SEQUENCE [LARGE SCALE GENOMIC DNA]</scope>
    <source>
        <strain evidence="2">MGC-MH-2018</strain>
    </source>
</reference>
<dbReference type="EMBL" id="JAFIQS010000003">
    <property type="protein sequence ID" value="KAG5171057.1"/>
    <property type="molecule type" value="Genomic_DNA"/>
</dbReference>
<evidence type="ECO:0000256" key="1">
    <source>
        <dbReference type="SAM" id="MobiDB-lite"/>
    </source>
</evidence>
<comment type="caution">
    <text evidence="2">The sequence shown here is derived from an EMBL/GenBank/DDBJ whole genome shotgun (WGS) entry which is preliminary data.</text>
</comment>
<protein>
    <submittedName>
        <fullName evidence="2">Uncharacterized protein</fullName>
    </submittedName>
</protein>